<dbReference type="PANTHER" id="PTHR43679:SF2">
    <property type="entry name" value="OCTANOYL-[GCVH]:PROTEIN N-OCTANOYLTRANSFERASE"/>
    <property type="match status" value="1"/>
</dbReference>
<sequence>MALDFLLLQRYPQPEAARFRHYEWRTQAFTFGLSQAMDYIRANLPPGETFDLCRRPTGGGLVDHRNDWTYGIVIPRAHALFDAPATQAYREVHAALAAAMQALGQPVALQDKRHPTEEGPTICFERPELYDVINTATGGKIAGAAMKRNKHGLLLQGSIEKSRVGAVDWERFQEEFVRELGRTLGLEPTPTPWPELNEAEVEGLVEQYSSPEWMENR</sequence>
<dbReference type="AlphaFoldDB" id="A0A4Q1CCL1"/>
<feature type="domain" description="BPL/LPL catalytic" evidence="1">
    <location>
        <begin position="1"/>
        <end position="159"/>
    </location>
</feature>
<evidence type="ECO:0000313" key="3">
    <source>
        <dbReference type="Proteomes" id="UP000290218"/>
    </source>
</evidence>
<dbReference type="InterPro" id="IPR004143">
    <property type="entry name" value="BPL_LPL_catalytic"/>
</dbReference>
<keyword evidence="2" id="KW-0436">Ligase</keyword>
<evidence type="ECO:0000259" key="1">
    <source>
        <dbReference type="Pfam" id="PF21948"/>
    </source>
</evidence>
<dbReference type="Proteomes" id="UP000290218">
    <property type="component" value="Unassembled WGS sequence"/>
</dbReference>
<comment type="caution">
    <text evidence="2">The sequence shown here is derived from an EMBL/GenBank/DDBJ whole genome shotgun (WGS) entry which is preliminary data.</text>
</comment>
<proteinExistence type="predicted"/>
<gene>
    <name evidence="2" type="ORF">ESB00_00175</name>
</gene>
<name>A0A4Q1CCL1_9BACT</name>
<evidence type="ECO:0000313" key="2">
    <source>
        <dbReference type="EMBL" id="RXK56875.1"/>
    </source>
</evidence>
<reference evidence="2 3" key="1">
    <citation type="submission" date="2019-01" db="EMBL/GenBank/DDBJ databases">
        <title>Lacunisphaera sp. strain TWA-58.</title>
        <authorList>
            <person name="Chen W.-M."/>
        </authorList>
    </citation>
    <scope>NUCLEOTIDE SEQUENCE [LARGE SCALE GENOMIC DNA]</scope>
    <source>
        <strain evidence="2 3">TWA-58</strain>
    </source>
</reference>
<organism evidence="2 3">
    <name type="scientific">Oleiharenicola lentus</name>
    <dbReference type="NCBI Taxonomy" id="2508720"/>
    <lineage>
        <taxon>Bacteria</taxon>
        <taxon>Pseudomonadati</taxon>
        <taxon>Verrucomicrobiota</taxon>
        <taxon>Opitutia</taxon>
        <taxon>Opitutales</taxon>
        <taxon>Opitutaceae</taxon>
        <taxon>Oleiharenicola</taxon>
    </lineage>
</organism>
<dbReference type="EMBL" id="SDHX01000001">
    <property type="protein sequence ID" value="RXK56875.1"/>
    <property type="molecule type" value="Genomic_DNA"/>
</dbReference>
<dbReference type="OrthoDB" id="9788148at2"/>
<dbReference type="SUPFAM" id="SSF55681">
    <property type="entry name" value="Class II aaRS and biotin synthetases"/>
    <property type="match status" value="1"/>
</dbReference>
<accession>A0A4Q1CCL1</accession>
<dbReference type="GO" id="GO:0016874">
    <property type="term" value="F:ligase activity"/>
    <property type="evidence" value="ECO:0007669"/>
    <property type="project" value="UniProtKB-KW"/>
</dbReference>
<dbReference type="PANTHER" id="PTHR43679">
    <property type="entry name" value="OCTANOYLTRANSFERASE LIPM-RELATED"/>
    <property type="match status" value="1"/>
</dbReference>
<dbReference type="Gene3D" id="3.30.930.10">
    <property type="entry name" value="Bira Bifunctional Protein, Domain 2"/>
    <property type="match status" value="1"/>
</dbReference>
<dbReference type="InterPro" id="IPR045864">
    <property type="entry name" value="aa-tRNA-synth_II/BPL/LPL"/>
</dbReference>
<keyword evidence="3" id="KW-1185">Reference proteome</keyword>
<protein>
    <submittedName>
        <fullName evidence="2">Lipoate--protein ligase family protein</fullName>
    </submittedName>
</protein>
<dbReference type="InterPro" id="IPR050664">
    <property type="entry name" value="Octanoyltrans_LipM/LipL"/>
</dbReference>
<dbReference type="Pfam" id="PF21948">
    <property type="entry name" value="LplA-B_cat"/>
    <property type="match status" value="1"/>
</dbReference>